<protein>
    <submittedName>
        <fullName evidence="1">Uncharacterized protein</fullName>
    </submittedName>
</protein>
<dbReference type="EMBL" id="SRZC01000012">
    <property type="protein sequence ID" value="TGX82044.1"/>
    <property type="molecule type" value="Genomic_DNA"/>
</dbReference>
<comment type="caution">
    <text evidence="1">The sequence shown here is derived from an EMBL/GenBank/DDBJ whole genome shotgun (WGS) entry which is preliminary data.</text>
</comment>
<evidence type="ECO:0000313" key="2">
    <source>
        <dbReference type="Proteomes" id="UP000308886"/>
    </source>
</evidence>
<dbReference type="Proteomes" id="UP000308886">
    <property type="component" value="Unassembled WGS sequence"/>
</dbReference>
<name>A0AC61QPR5_9BACT</name>
<sequence length="89" mass="9855">MNTDDRNIVFSKATLDEIRQDGQTVLSSSDGVSIPMIFRNLSGKNFSRAEYLDYLKHVAYGDMGFVPGTITLWHGGILTAEAVLEKPAY</sequence>
<keyword evidence="2" id="KW-1185">Reference proteome</keyword>
<reference evidence="1" key="1">
    <citation type="submission" date="2019-04" db="EMBL/GenBank/DDBJ databases">
        <title>Microbes associate with the intestines of laboratory mice.</title>
        <authorList>
            <person name="Navarre W."/>
            <person name="Wong E."/>
            <person name="Huang K."/>
            <person name="Tropini C."/>
            <person name="Ng K."/>
            <person name="Yu B."/>
        </authorList>
    </citation>
    <scope>NUCLEOTIDE SEQUENCE</scope>
    <source>
        <strain evidence="1">NM73_A23</strain>
    </source>
</reference>
<proteinExistence type="predicted"/>
<accession>A0AC61QPR5</accession>
<organism evidence="1 2">
    <name type="scientific">Palleniella muris</name>
    <dbReference type="NCBI Taxonomy" id="3038145"/>
    <lineage>
        <taxon>Bacteria</taxon>
        <taxon>Pseudomonadati</taxon>
        <taxon>Bacteroidota</taxon>
        <taxon>Bacteroidia</taxon>
        <taxon>Bacteroidales</taxon>
        <taxon>Prevotellaceae</taxon>
        <taxon>Palleniella</taxon>
    </lineage>
</organism>
<evidence type="ECO:0000313" key="1">
    <source>
        <dbReference type="EMBL" id="TGX82044.1"/>
    </source>
</evidence>
<gene>
    <name evidence="1" type="ORF">E5358_08245</name>
</gene>